<feature type="region of interest" description="Disordered" evidence="9">
    <location>
        <begin position="486"/>
        <end position="603"/>
    </location>
</feature>
<keyword evidence="12" id="KW-1185">Reference proteome</keyword>
<evidence type="ECO:0000256" key="3">
    <source>
        <dbReference type="ARBA" id="ARBA00022448"/>
    </source>
</evidence>
<feature type="compositionally biased region" description="Low complexity" evidence="9">
    <location>
        <begin position="12"/>
        <end position="25"/>
    </location>
</feature>
<dbReference type="OrthoDB" id="3797628at2759"/>
<dbReference type="Pfam" id="PF13634">
    <property type="entry name" value="Nucleoporin_FG"/>
    <property type="match status" value="2"/>
</dbReference>
<evidence type="ECO:0000256" key="9">
    <source>
        <dbReference type="SAM" id="MobiDB-lite"/>
    </source>
</evidence>
<dbReference type="GeneID" id="17322578"/>
<keyword evidence="4" id="KW-0509">mRNA transport</keyword>
<keyword evidence="8" id="KW-0539">Nucleus</keyword>
<feature type="compositionally biased region" description="Polar residues" evidence="9">
    <location>
        <begin position="489"/>
        <end position="502"/>
    </location>
</feature>
<evidence type="ECO:0000256" key="1">
    <source>
        <dbReference type="ARBA" id="ARBA00004567"/>
    </source>
</evidence>
<comment type="subcellular location">
    <subcellularLocation>
        <location evidence="1">Nucleus</location>
        <location evidence="1">Nuclear pore complex</location>
    </subcellularLocation>
</comment>
<dbReference type="EMBL" id="HG001715">
    <property type="protein sequence ID" value="CDF35044.1"/>
    <property type="molecule type" value="Genomic_DNA"/>
</dbReference>
<gene>
    <name evidence="11" type="ORF">CHC_T00003492001</name>
</gene>
<feature type="compositionally biased region" description="Basic and acidic residues" evidence="9">
    <location>
        <begin position="571"/>
        <end position="585"/>
    </location>
</feature>
<dbReference type="Gene3D" id="1.10.10.2360">
    <property type="match status" value="1"/>
</dbReference>
<dbReference type="GO" id="GO:0006606">
    <property type="term" value="P:protein import into nucleus"/>
    <property type="evidence" value="ECO:0007669"/>
    <property type="project" value="TreeGrafter"/>
</dbReference>
<dbReference type="STRING" id="2769.R7QAH0"/>
<dbReference type="Pfam" id="PF04096">
    <property type="entry name" value="Nucleoporin2"/>
    <property type="match status" value="1"/>
</dbReference>
<proteinExistence type="inferred from homology"/>
<dbReference type="GO" id="GO:0044614">
    <property type="term" value="C:nuclear pore cytoplasmic filaments"/>
    <property type="evidence" value="ECO:0007669"/>
    <property type="project" value="TreeGrafter"/>
</dbReference>
<dbReference type="GO" id="GO:0017056">
    <property type="term" value="F:structural constituent of nuclear pore"/>
    <property type="evidence" value="ECO:0007669"/>
    <property type="project" value="InterPro"/>
</dbReference>
<dbReference type="InterPro" id="IPR025574">
    <property type="entry name" value="Nucleoporin_FG_rpt"/>
</dbReference>
<dbReference type="PANTHER" id="PTHR23198:SF6">
    <property type="entry name" value="NUCLEAR PORE COMPLEX PROTEIN NUP98-NUP96"/>
    <property type="match status" value="1"/>
</dbReference>
<evidence type="ECO:0000313" key="12">
    <source>
        <dbReference type="Proteomes" id="UP000012073"/>
    </source>
</evidence>
<dbReference type="RefSeq" id="XP_005714863.1">
    <property type="nucleotide sequence ID" value="XM_005714806.1"/>
</dbReference>
<keyword evidence="5" id="KW-0653">Protein transport</keyword>
<feature type="region of interest" description="Disordered" evidence="9">
    <location>
        <begin position="130"/>
        <end position="183"/>
    </location>
</feature>
<dbReference type="SUPFAM" id="SSF82215">
    <property type="entry name" value="C-terminal autoproteolytic domain of nucleoporin nup98"/>
    <property type="match status" value="1"/>
</dbReference>
<evidence type="ECO:0000256" key="4">
    <source>
        <dbReference type="ARBA" id="ARBA00022816"/>
    </source>
</evidence>
<organism evidence="11 12">
    <name type="scientific">Chondrus crispus</name>
    <name type="common">Carrageen Irish moss</name>
    <name type="synonym">Polymorpha crispa</name>
    <dbReference type="NCBI Taxonomy" id="2769"/>
    <lineage>
        <taxon>Eukaryota</taxon>
        <taxon>Rhodophyta</taxon>
        <taxon>Florideophyceae</taxon>
        <taxon>Rhodymeniophycidae</taxon>
        <taxon>Gigartinales</taxon>
        <taxon>Gigartinaceae</taxon>
        <taxon>Chondrus</taxon>
    </lineage>
</organism>
<dbReference type="GO" id="GO:0008139">
    <property type="term" value="F:nuclear localization sequence binding"/>
    <property type="evidence" value="ECO:0007669"/>
    <property type="project" value="TreeGrafter"/>
</dbReference>
<dbReference type="GO" id="GO:0000973">
    <property type="term" value="P:post-transcriptional tethering of RNA polymerase II gene DNA at nuclear periphery"/>
    <property type="evidence" value="ECO:0007669"/>
    <property type="project" value="TreeGrafter"/>
</dbReference>
<dbReference type="InterPro" id="IPR036903">
    <property type="entry name" value="Nup98_auto-Pept-S59_dom_sf"/>
</dbReference>
<dbReference type="Gramene" id="CDF35044">
    <property type="protein sequence ID" value="CDF35044"/>
    <property type="gene ID" value="CHC_T00003492001"/>
</dbReference>
<dbReference type="Proteomes" id="UP000012073">
    <property type="component" value="Unassembled WGS sequence"/>
</dbReference>
<keyword evidence="3" id="KW-0813">Transport</keyword>
<dbReference type="Gene3D" id="3.30.1610.10">
    <property type="entry name" value="Peptidase S59, nucleoporin"/>
    <property type="match status" value="1"/>
</dbReference>
<reference evidence="12" key="1">
    <citation type="journal article" date="2013" name="Proc. Natl. Acad. Sci. U.S.A.">
        <title>Genome structure and metabolic features in the red seaweed Chondrus crispus shed light on evolution of the Archaeplastida.</title>
        <authorList>
            <person name="Collen J."/>
            <person name="Porcel B."/>
            <person name="Carre W."/>
            <person name="Ball S.G."/>
            <person name="Chaparro C."/>
            <person name="Tonon T."/>
            <person name="Barbeyron T."/>
            <person name="Michel G."/>
            <person name="Noel B."/>
            <person name="Valentin K."/>
            <person name="Elias M."/>
            <person name="Artiguenave F."/>
            <person name="Arun A."/>
            <person name="Aury J.M."/>
            <person name="Barbosa-Neto J.F."/>
            <person name="Bothwell J.H."/>
            <person name="Bouget F.Y."/>
            <person name="Brillet L."/>
            <person name="Cabello-Hurtado F."/>
            <person name="Capella-Gutierrez S."/>
            <person name="Charrier B."/>
            <person name="Cladiere L."/>
            <person name="Cock J.M."/>
            <person name="Coelho S.M."/>
            <person name="Colleoni C."/>
            <person name="Czjzek M."/>
            <person name="Da Silva C."/>
            <person name="Delage L."/>
            <person name="Denoeud F."/>
            <person name="Deschamps P."/>
            <person name="Dittami S.M."/>
            <person name="Gabaldon T."/>
            <person name="Gachon C.M."/>
            <person name="Groisillier A."/>
            <person name="Herve C."/>
            <person name="Jabbari K."/>
            <person name="Katinka M."/>
            <person name="Kloareg B."/>
            <person name="Kowalczyk N."/>
            <person name="Labadie K."/>
            <person name="Leblanc C."/>
            <person name="Lopez P.J."/>
            <person name="McLachlan D.H."/>
            <person name="Meslet-Cladiere L."/>
            <person name="Moustafa A."/>
            <person name="Nehr Z."/>
            <person name="Nyvall Collen P."/>
            <person name="Panaud O."/>
            <person name="Partensky F."/>
            <person name="Poulain J."/>
            <person name="Rensing S.A."/>
            <person name="Rousvoal S."/>
            <person name="Samson G."/>
            <person name="Symeonidi A."/>
            <person name="Weissenbach J."/>
            <person name="Zambounis A."/>
            <person name="Wincker P."/>
            <person name="Boyen C."/>
        </authorList>
    </citation>
    <scope>NUCLEOTIDE SEQUENCE [LARGE SCALE GENOMIC DNA]</scope>
    <source>
        <strain evidence="12">cv. Stackhouse</strain>
    </source>
</reference>
<evidence type="ECO:0000256" key="7">
    <source>
        <dbReference type="ARBA" id="ARBA00023132"/>
    </source>
</evidence>
<evidence type="ECO:0000256" key="2">
    <source>
        <dbReference type="ARBA" id="ARBA00008926"/>
    </source>
</evidence>
<evidence type="ECO:0000256" key="6">
    <source>
        <dbReference type="ARBA" id="ARBA00023010"/>
    </source>
</evidence>
<accession>R7QAH0</accession>
<dbReference type="PROSITE" id="PS51434">
    <property type="entry name" value="NUP_C"/>
    <property type="match status" value="1"/>
</dbReference>
<comment type="similarity">
    <text evidence="2">Belongs to the nucleoporin GLFG family.</text>
</comment>
<feature type="region of interest" description="Disordered" evidence="9">
    <location>
        <begin position="1"/>
        <end position="25"/>
    </location>
</feature>
<dbReference type="GO" id="GO:0051028">
    <property type="term" value="P:mRNA transport"/>
    <property type="evidence" value="ECO:0007669"/>
    <property type="project" value="UniProtKB-KW"/>
</dbReference>
<evidence type="ECO:0000256" key="8">
    <source>
        <dbReference type="ARBA" id="ARBA00023242"/>
    </source>
</evidence>
<evidence type="ECO:0000259" key="10">
    <source>
        <dbReference type="PROSITE" id="PS51434"/>
    </source>
</evidence>
<keyword evidence="7" id="KW-0906">Nuclear pore complex</keyword>
<dbReference type="GO" id="GO:0006405">
    <property type="term" value="P:RNA export from nucleus"/>
    <property type="evidence" value="ECO:0007669"/>
    <property type="project" value="TreeGrafter"/>
</dbReference>
<dbReference type="GO" id="GO:0003723">
    <property type="term" value="F:RNA binding"/>
    <property type="evidence" value="ECO:0007669"/>
    <property type="project" value="TreeGrafter"/>
</dbReference>
<keyword evidence="6" id="KW-0811">Translocation</keyword>
<dbReference type="InterPro" id="IPR007230">
    <property type="entry name" value="Nup98_auto-Pept-S59_dom"/>
</dbReference>
<dbReference type="AlphaFoldDB" id="R7QAH0"/>
<evidence type="ECO:0000313" key="11">
    <source>
        <dbReference type="EMBL" id="CDF35044.1"/>
    </source>
</evidence>
<sequence>MPAEGSRAAKWQLSQLSDSASGSSSEAGKYLTISAMHPFRSFSVEEIRLHDYSRGDKGADQPQPVFGAFGSQQQQPFAATGFGASAAPAFGASSASGFGSTIFGASQSAFGGGAAATPAPSLFGSSAASSQPSLFGAPAQPNTGASLFGAPGQPNPTPSLFGAPAQPNPAAPSLFGAGQQQQPNTAASLFGAPAQSAPVRLFGAQPASSAFGAAPSFGAAAPKQSAPSLFGASTGFGGFGAASQPASGASLFGGGSSGASLFGNTGGSLFGSTPATSAFGATSGSLFGGNTAGSLFGQGGQSGFGKPSAGAFGMAGAFGGQSLQQQQQAHGPLEASLTANPFGESNLFSGVAAAARSMPGGAGASVINTAVAIGQTQPKAVSVVVKTPTEPYRRTRASEVLAKHNVLRRRDPGSGWFAASPMRPWRESGSVFNVGTVLRPKTNRRGGFGRPQAVRYDVTPWRTEEQRLKAANIKRLVVEPMTNDPILNRNRQFQDGQDSEQSGAGERGALGDDMETSDGRPSDINGRNEDPFGSFEPGTESATQEAVAEGIGEVIGDGDDDADQGLPRSTQYHDAHASGLAHDDDGSSPNVRQESDERSTGPAVEYTEVAQKELSASKTRLSLGANRNRRSWRRGSVHMPTCNDPEYYMIPTHDELAKMSSDELSKVDELTIGKKGLGEISWLEPVDMRGLDIDQVVQIKKREVSVYPRDDDVPAVGTGLNKPARVKLFGIHKLDKRTNEPLTDATTAAKMVGKLKAHCQKEGLKFLGYDVKTGTWTFQSNSF</sequence>
<name>R7QAH0_CHOCR</name>
<dbReference type="OMA" id="DSATKHH"/>
<evidence type="ECO:0000256" key="5">
    <source>
        <dbReference type="ARBA" id="ARBA00022927"/>
    </source>
</evidence>
<feature type="compositionally biased region" description="Basic and acidic residues" evidence="9">
    <location>
        <begin position="517"/>
        <end position="530"/>
    </location>
</feature>
<feature type="domain" description="Peptidase S59" evidence="10">
    <location>
        <begin position="644"/>
        <end position="783"/>
    </location>
</feature>
<dbReference type="GO" id="GO:0034398">
    <property type="term" value="P:telomere tethering at nuclear periphery"/>
    <property type="evidence" value="ECO:0007669"/>
    <property type="project" value="TreeGrafter"/>
</dbReference>
<protein>
    <recommendedName>
        <fullName evidence="10">Peptidase S59 domain-containing protein</fullName>
    </recommendedName>
</protein>
<dbReference type="KEGG" id="ccp:CHC_T00003492001"/>
<dbReference type="InterPro" id="IPR037665">
    <property type="entry name" value="Nucleoporin_S59-like"/>
</dbReference>
<dbReference type="PANTHER" id="PTHR23198">
    <property type="entry name" value="NUCLEOPORIN"/>
    <property type="match status" value="1"/>
</dbReference>